<proteinExistence type="predicted"/>
<comment type="caution">
    <text evidence="3">The sequence shown here is derived from an EMBL/GenBank/DDBJ whole genome shotgun (WGS) entry which is preliminary data.</text>
</comment>
<dbReference type="EMBL" id="JBHTBU010000001">
    <property type="protein sequence ID" value="MFC7286745.1"/>
    <property type="molecule type" value="Genomic_DNA"/>
</dbReference>
<dbReference type="InterPro" id="IPR025746">
    <property type="entry name" value="PilX_N_dom"/>
</dbReference>
<sequence length="248" mass="27180">MKTYPHRCSRLQVGATLFTTLIMLLLVLLLGVATAQIALQGEKTARNDRDRLIAFQAAEAALLDAELDIRHSPDISESRSYIFSAESSPGFPETGDSSCGSGIQNVYLGLCRAIADGRTPTWKTLDFTDDAPLTVHTVAYGRFTGNAFPFGAGSLPARAPRYAIELLDDKSISQFSGKPAYFYRVTAIGFGARETTQVVLQTVYRKSLPAGASVIQAPLRAGRLSWREMINWPELSLVDRKCQGRRCE</sequence>
<name>A0ABW2I7B0_9BURK</name>
<evidence type="ECO:0000313" key="4">
    <source>
        <dbReference type="Proteomes" id="UP001596542"/>
    </source>
</evidence>
<evidence type="ECO:0000259" key="1">
    <source>
        <dbReference type="Pfam" id="PF13681"/>
    </source>
</evidence>
<evidence type="ECO:0000259" key="2">
    <source>
        <dbReference type="Pfam" id="PF14341"/>
    </source>
</evidence>
<gene>
    <name evidence="3" type="ORF">ACFQPC_01735</name>
</gene>
<dbReference type="InterPro" id="IPR025205">
    <property type="entry name" value="PilX/PilW_C"/>
</dbReference>
<dbReference type="RefSeq" id="WP_382269922.1">
    <property type="nucleotide sequence ID" value="NZ_JBHTBU010000001.1"/>
</dbReference>
<feature type="domain" description="PilX/PilW C-terminal" evidence="1">
    <location>
        <begin position="109"/>
        <end position="206"/>
    </location>
</feature>
<keyword evidence="4" id="KW-1185">Reference proteome</keyword>
<dbReference type="Proteomes" id="UP001596542">
    <property type="component" value="Unassembled WGS sequence"/>
</dbReference>
<protein>
    <submittedName>
        <fullName evidence="3">PilX N-terminal domain-containing pilus assembly protein</fullName>
    </submittedName>
</protein>
<dbReference type="Pfam" id="PF14341">
    <property type="entry name" value="PilX_N"/>
    <property type="match status" value="1"/>
</dbReference>
<organism evidence="3 4">
    <name type="scientific">Herminiimonas glaciei</name>
    <dbReference type="NCBI Taxonomy" id="523788"/>
    <lineage>
        <taxon>Bacteria</taxon>
        <taxon>Pseudomonadati</taxon>
        <taxon>Pseudomonadota</taxon>
        <taxon>Betaproteobacteria</taxon>
        <taxon>Burkholderiales</taxon>
        <taxon>Oxalobacteraceae</taxon>
        <taxon>Herminiimonas</taxon>
    </lineage>
</organism>
<feature type="domain" description="Type 4 fimbrial biogenesis protein PilX N-terminal" evidence="2">
    <location>
        <begin position="14"/>
        <end position="62"/>
    </location>
</feature>
<reference evidence="4" key="1">
    <citation type="journal article" date="2019" name="Int. J. Syst. Evol. Microbiol.">
        <title>The Global Catalogue of Microorganisms (GCM) 10K type strain sequencing project: providing services to taxonomists for standard genome sequencing and annotation.</title>
        <authorList>
            <consortium name="The Broad Institute Genomics Platform"/>
            <consortium name="The Broad Institute Genome Sequencing Center for Infectious Disease"/>
            <person name="Wu L."/>
            <person name="Ma J."/>
        </authorList>
    </citation>
    <scope>NUCLEOTIDE SEQUENCE [LARGE SCALE GENOMIC DNA]</scope>
    <source>
        <strain evidence="4">KACC 12508</strain>
    </source>
</reference>
<evidence type="ECO:0000313" key="3">
    <source>
        <dbReference type="EMBL" id="MFC7286745.1"/>
    </source>
</evidence>
<accession>A0ABW2I7B0</accession>
<dbReference type="Pfam" id="PF13681">
    <property type="entry name" value="PilX"/>
    <property type="match status" value="1"/>
</dbReference>